<comment type="caution">
    <text evidence="11">The sequence shown here is derived from an EMBL/GenBank/DDBJ whole genome shotgun (WGS) entry which is preliminary data.</text>
</comment>
<name>A0A7V6A446_9BACT</name>
<dbReference type="PROSITE" id="PS51671">
    <property type="entry name" value="ACT"/>
    <property type="match status" value="1"/>
</dbReference>
<gene>
    <name evidence="11" type="ORF">ENV52_08680</name>
</gene>
<dbReference type="Gene3D" id="3.30.1330.90">
    <property type="entry name" value="D-3-phosphoglycerate dehydrogenase, domain 3"/>
    <property type="match status" value="1"/>
</dbReference>
<comment type="function">
    <text evidence="1">Catalyzes the reversible oxidation of 3-phospho-D-glycerate to 3-phosphonooxypyruvate, the first step of the phosphorylated L-serine biosynthesis pathway. Also catalyzes the reversible oxidation of 2-hydroxyglutarate to 2-oxoglutarate.</text>
</comment>
<comment type="catalytic activity">
    <reaction evidence="7">
        <text>(R)-2-hydroxyglutarate + NAD(+) = 2-oxoglutarate + NADH + H(+)</text>
        <dbReference type="Rhea" id="RHEA:49612"/>
        <dbReference type="ChEBI" id="CHEBI:15378"/>
        <dbReference type="ChEBI" id="CHEBI:15801"/>
        <dbReference type="ChEBI" id="CHEBI:16810"/>
        <dbReference type="ChEBI" id="CHEBI:57540"/>
        <dbReference type="ChEBI" id="CHEBI:57945"/>
        <dbReference type="EC" id="1.1.1.399"/>
    </reaction>
</comment>
<comment type="catalytic activity">
    <reaction evidence="8 9">
        <text>(2R)-3-phosphoglycerate + NAD(+) = 3-phosphooxypyruvate + NADH + H(+)</text>
        <dbReference type="Rhea" id="RHEA:12641"/>
        <dbReference type="ChEBI" id="CHEBI:15378"/>
        <dbReference type="ChEBI" id="CHEBI:18110"/>
        <dbReference type="ChEBI" id="CHEBI:57540"/>
        <dbReference type="ChEBI" id="CHEBI:57945"/>
        <dbReference type="ChEBI" id="CHEBI:58272"/>
        <dbReference type="EC" id="1.1.1.95"/>
    </reaction>
</comment>
<sequence>MKVLISDNLHKAGVAILEQHPNIEVDFRPGLSPEELKEAIKDADALAIRSATKVTAELIQHAPLLKVIGRAGTGLDNVDIQAASKRGIVVMNTPGGNTITTAEHAISLMLALARNIPQAAQSMREGRWDKKKYQGTEIFNKVLGIIGLGRIGRVVAERALGLKMRVIGYDPYITKELATSMGVEMVSLDELLARSDFITLHTPKTKETTKLLDRKAFHKMKPGVRLINCSRGGIVDEEALLEALKEGKVAGAALDVFETEPPPADFPLAQLPNVICTPHLGASTEEAQANVSVAICEQILEYLLYGTIMNAVNAPSVSRETLAQLKPYLTLAEALGSFQAQITEGAISAVSVAYIGEVSKLDTKPLTHSILKGLLTPMMGDEVNYVNAPAMAALRGITVSEEKIAATEDFTTLIRLTVRAGMEENVVAGTIFGKYEPRIVKINKFRLEAIPEGHMLFIYNTDRPGVIGAIGTTIGSHDINIARMTVGQEKERGQNIILLTTDTPVTPECLQAVRNLEHVAQAIQLEL</sequence>
<dbReference type="AlphaFoldDB" id="A0A7V6A446"/>
<protein>
    <recommendedName>
        <fullName evidence="4 9">D-3-phosphoglycerate dehydrogenase</fullName>
        <ecNumber evidence="9">1.1.1.95</ecNumber>
    </recommendedName>
</protein>
<dbReference type="SUPFAM" id="SSF143548">
    <property type="entry name" value="Serine metabolism enzymes domain"/>
    <property type="match status" value="1"/>
</dbReference>
<dbReference type="PANTHER" id="PTHR42938:SF47">
    <property type="entry name" value="HYDROXYPYRUVATE REDUCTASE"/>
    <property type="match status" value="1"/>
</dbReference>
<evidence type="ECO:0000256" key="2">
    <source>
        <dbReference type="ARBA" id="ARBA00005216"/>
    </source>
</evidence>
<dbReference type="FunFam" id="3.30.1330.90:FF:000003">
    <property type="entry name" value="D-3-phosphoglycerate dehydrogenase"/>
    <property type="match status" value="1"/>
</dbReference>
<evidence type="ECO:0000256" key="8">
    <source>
        <dbReference type="ARBA" id="ARBA00048731"/>
    </source>
</evidence>
<dbReference type="PROSITE" id="PS00671">
    <property type="entry name" value="D_2_HYDROXYACID_DH_3"/>
    <property type="match status" value="1"/>
</dbReference>
<dbReference type="InterPro" id="IPR029753">
    <property type="entry name" value="D-isomer_DH_CS"/>
</dbReference>
<dbReference type="UniPathway" id="UPA00135">
    <property type="reaction ID" value="UER00196"/>
</dbReference>
<dbReference type="SUPFAM" id="SSF51735">
    <property type="entry name" value="NAD(P)-binding Rossmann-fold domains"/>
    <property type="match status" value="1"/>
</dbReference>
<proteinExistence type="inferred from homology"/>
<keyword evidence="6 9" id="KW-0520">NAD</keyword>
<dbReference type="InterPro" id="IPR029009">
    <property type="entry name" value="ASB_dom_sf"/>
</dbReference>
<dbReference type="PANTHER" id="PTHR42938">
    <property type="entry name" value="FORMATE DEHYDROGENASE 1"/>
    <property type="match status" value="1"/>
</dbReference>
<dbReference type="GO" id="GO:0004617">
    <property type="term" value="F:phosphoglycerate dehydrogenase activity"/>
    <property type="evidence" value="ECO:0007669"/>
    <property type="project" value="UniProtKB-UniRule"/>
</dbReference>
<dbReference type="InterPro" id="IPR029752">
    <property type="entry name" value="D-isomer_DH_CS1"/>
</dbReference>
<evidence type="ECO:0000256" key="5">
    <source>
        <dbReference type="ARBA" id="ARBA00023002"/>
    </source>
</evidence>
<dbReference type="EC" id="1.1.1.95" evidence="9"/>
<evidence type="ECO:0000256" key="9">
    <source>
        <dbReference type="RuleBase" id="RU363003"/>
    </source>
</evidence>
<accession>A0A7V6A446</accession>
<dbReference type="Pfam" id="PF01842">
    <property type="entry name" value="ACT"/>
    <property type="match status" value="1"/>
</dbReference>
<comment type="pathway">
    <text evidence="2 9">Amino-acid biosynthesis; L-serine biosynthesis; L-serine from 3-phospho-D-glycerate: step 1/3.</text>
</comment>
<dbReference type="PROSITE" id="PS00065">
    <property type="entry name" value="D_2_HYDROXYACID_DH_1"/>
    <property type="match status" value="1"/>
</dbReference>
<reference evidence="11" key="1">
    <citation type="journal article" date="2020" name="mSystems">
        <title>Genome- and Community-Level Interaction Insights into Carbon Utilization and Element Cycling Functions of Hydrothermarchaeota in Hydrothermal Sediment.</title>
        <authorList>
            <person name="Zhou Z."/>
            <person name="Liu Y."/>
            <person name="Xu W."/>
            <person name="Pan J."/>
            <person name="Luo Z.H."/>
            <person name="Li M."/>
        </authorList>
    </citation>
    <scope>NUCLEOTIDE SEQUENCE [LARGE SCALE GENOMIC DNA]</scope>
    <source>
        <strain evidence="11">SpSt-767</strain>
    </source>
</reference>
<evidence type="ECO:0000313" key="11">
    <source>
        <dbReference type="EMBL" id="HHS29760.1"/>
    </source>
</evidence>
<evidence type="ECO:0000259" key="10">
    <source>
        <dbReference type="PROSITE" id="PS51671"/>
    </source>
</evidence>
<keyword evidence="5 9" id="KW-0560">Oxidoreductase</keyword>
<dbReference type="InterPro" id="IPR006139">
    <property type="entry name" value="D-isomer_2_OHA_DH_cat_dom"/>
</dbReference>
<evidence type="ECO:0000256" key="4">
    <source>
        <dbReference type="ARBA" id="ARBA00021582"/>
    </source>
</evidence>
<dbReference type="CDD" id="cd04902">
    <property type="entry name" value="ACT_3PGDH-xct"/>
    <property type="match status" value="1"/>
</dbReference>
<dbReference type="NCBIfam" id="TIGR01327">
    <property type="entry name" value="PGDH"/>
    <property type="match status" value="1"/>
</dbReference>
<dbReference type="CDD" id="cd12173">
    <property type="entry name" value="PGDH_4"/>
    <property type="match status" value="1"/>
</dbReference>
<dbReference type="GO" id="GO:0006564">
    <property type="term" value="P:L-serine biosynthetic process"/>
    <property type="evidence" value="ECO:0007669"/>
    <property type="project" value="UniProtKB-UniRule"/>
</dbReference>
<organism evidence="11">
    <name type="scientific">Desulfobacca acetoxidans</name>
    <dbReference type="NCBI Taxonomy" id="60893"/>
    <lineage>
        <taxon>Bacteria</taxon>
        <taxon>Pseudomonadati</taxon>
        <taxon>Thermodesulfobacteriota</taxon>
        <taxon>Desulfobaccia</taxon>
        <taxon>Desulfobaccales</taxon>
        <taxon>Desulfobaccaceae</taxon>
        <taxon>Desulfobacca</taxon>
    </lineage>
</organism>
<dbReference type="Pfam" id="PF02826">
    <property type="entry name" value="2-Hacid_dh_C"/>
    <property type="match status" value="1"/>
</dbReference>
<dbReference type="EMBL" id="DTGR01000137">
    <property type="protein sequence ID" value="HHS29760.1"/>
    <property type="molecule type" value="Genomic_DNA"/>
</dbReference>
<dbReference type="InterPro" id="IPR045626">
    <property type="entry name" value="PGDH_ASB_dom"/>
</dbReference>
<evidence type="ECO:0000256" key="1">
    <source>
        <dbReference type="ARBA" id="ARBA00003800"/>
    </source>
</evidence>
<evidence type="ECO:0000256" key="3">
    <source>
        <dbReference type="ARBA" id="ARBA00005854"/>
    </source>
</evidence>
<dbReference type="Gene3D" id="3.30.70.260">
    <property type="match status" value="1"/>
</dbReference>
<dbReference type="Gene3D" id="3.40.50.720">
    <property type="entry name" value="NAD(P)-binding Rossmann-like Domain"/>
    <property type="match status" value="2"/>
</dbReference>
<dbReference type="FunFam" id="3.40.50.720:FF:000021">
    <property type="entry name" value="D-3-phosphoglycerate dehydrogenase"/>
    <property type="match status" value="1"/>
</dbReference>
<evidence type="ECO:0000256" key="7">
    <source>
        <dbReference type="ARBA" id="ARBA00048126"/>
    </source>
</evidence>
<evidence type="ECO:0000256" key="6">
    <source>
        <dbReference type="ARBA" id="ARBA00023027"/>
    </source>
</evidence>
<dbReference type="SUPFAM" id="SSF55021">
    <property type="entry name" value="ACT-like"/>
    <property type="match status" value="1"/>
</dbReference>
<dbReference type="GO" id="GO:0051287">
    <property type="term" value="F:NAD binding"/>
    <property type="evidence" value="ECO:0007669"/>
    <property type="project" value="UniProtKB-UniRule"/>
</dbReference>
<comment type="similarity">
    <text evidence="3 9">Belongs to the D-isomer specific 2-hydroxyacid dehydrogenase family.</text>
</comment>
<dbReference type="InterPro" id="IPR006140">
    <property type="entry name" value="D-isomer_DH_NAD-bd"/>
</dbReference>
<keyword evidence="9" id="KW-0718">Serine biosynthesis</keyword>
<dbReference type="Pfam" id="PF19304">
    <property type="entry name" value="PGDH_inter"/>
    <property type="match status" value="1"/>
</dbReference>
<feature type="domain" description="ACT" evidence="10">
    <location>
        <begin position="455"/>
        <end position="527"/>
    </location>
</feature>
<dbReference type="InterPro" id="IPR006236">
    <property type="entry name" value="PGDH"/>
</dbReference>
<dbReference type="Pfam" id="PF00389">
    <property type="entry name" value="2-Hacid_dh"/>
    <property type="match status" value="1"/>
</dbReference>
<dbReference type="InterPro" id="IPR045865">
    <property type="entry name" value="ACT-like_dom_sf"/>
</dbReference>
<keyword evidence="9" id="KW-0028">Amino-acid biosynthesis</keyword>
<dbReference type="InterPro" id="IPR036291">
    <property type="entry name" value="NAD(P)-bd_dom_sf"/>
</dbReference>
<dbReference type="InterPro" id="IPR002912">
    <property type="entry name" value="ACT_dom"/>
</dbReference>
<dbReference type="SUPFAM" id="SSF52283">
    <property type="entry name" value="Formate/glycerate dehydrogenase catalytic domain-like"/>
    <property type="match status" value="1"/>
</dbReference>
<dbReference type="PROSITE" id="PS00670">
    <property type="entry name" value="D_2_HYDROXYACID_DH_2"/>
    <property type="match status" value="1"/>
</dbReference>